<accession>A0A074ZLD6</accession>
<evidence type="ECO:0000313" key="1">
    <source>
        <dbReference type="EMBL" id="KER24145.1"/>
    </source>
</evidence>
<name>A0A074ZLD6_OPIVI</name>
<dbReference type="AlphaFoldDB" id="A0A074ZLD6"/>
<protein>
    <submittedName>
        <fullName evidence="1">Uncharacterized protein</fullName>
    </submittedName>
</protein>
<dbReference type="EMBL" id="KL596821">
    <property type="protein sequence ID" value="KER24145.1"/>
    <property type="molecule type" value="Genomic_DNA"/>
</dbReference>
<dbReference type="OrthoDB" id="247013at2759"/>
<reference evidence="1 2" key="1">
    <citation type="submission" date="2013-11" db="EMBL/GenBank/DDBJ databases">
        <title>Opisthorchis viverrini - life in the bile duct.</title>
        <authorList>
            <person name="Young N.D."/>
            <person name="Nagarajan N."/>
            <person name="Lin S.J."/>
            <person name="Korhonen P.K."/>
            <person name="Jex A.R."/>
            <person name="Hall R.S."/>
            <person name="Safavi-Hemami H."/>
            <person name="Kaewkong W."/>
            <person name="Bertrand D."/>
            <person name="Gao S."/>
            <person name="Seet Q."/>
            <person name="Wongkham S."/>
            <person name="Teh B.T."/>
            <person name="Wongkham C."/>
            <person name="Intapan P.M."/>
            <person name="Maleewong W."/>
            <person name="Yang X."/>
            <person name="Hu M."/>
            <person name="Wang Z."/>
            <person name="Hofmann A."/>
            <person name="Sternberg P.W."/>
            <person name="Tan P."/>
            <person name="Wang J."/>
            <person name="Gasser R.B."/>
        </authorList>
    </citation>
    <scope>NUCLEOTIDE SEQUENCE [LARGE SCALE GENOMIC DNA]</scope>
</reference>
<dbReference type="RefSeq" id="XP_009172110.1">
    <property type="nucleotide sequence ID" value="XM_009173846.1"/>
</dbReference>
<keyword evidence="2" id="KW-1185">Reference proteome</keyword>
<gene>
    <name evidence="1" type="ORF">T265_08133</name>
</gene>
<dbReference type="GeneID" id="20322312"/>
<dbReference type="KEGG" id="ovi:T265_08133"/>
<sequence>MPPEGSTRAGILSGCPSLDRGSRVAEVGFEPRTFRSFGPLRKASTAKQLEISAWWPNMDANRSMTKGTQYHVTYDNTWGRSVSYKAFALGFPYTAISPDIGVGFQYTDIRRTTTLKFHCLWDINLRCRAASIQDPPQMFIRGHQGHPVSSTHEKRTGFRTDAQGLTRFQLKYDKAAATKVIQSAQLMRREQDSRQMPKGRRWLGTDSRIDTQDRGFCPSFPGRSCSCRSVAVVRLKGTSKKRV</sequence>
<dbReference type="CTD" id="20322312"/>
<evidence type="ECO:0000313" key="2">
    <source>
        <dbReference type="Proteomes" id="UP000054324"/>
    </source>
</evidence>
<dbReference type="Proteomes" id="UP000054324">
    <property type="component" value="Unassembled WGS sequence"/>
</dbReference>
<organism evidence="1 2">
    <name type="scientific">Opisthorchis viverrini</name>
    <name type="common">Southeast Asian liver fluke</name>
    <dbReference type="NCBI Taxonomy" id="6198"/>
    <lineage>
        <taxon>Eukaryota</taxon>
        <taxon>Metazoa</taxon>
        <taxon>Spiralia</taxon>
        <taxon>Lophotrochozoa</taxon>
        <taxon>Platyhelminthes</taxon>
        <taxon>Trematoda</taxon>
        <taxon>Digenea</taxon>
        <taxon>Opisthorchiida</taxon>
        <taxon>Opisthorchiata</taxon>
        <taxon>Opisthorchiidae</taxon>
        <taxon>Opisthorchis</taxon>
    </lineage>
</organism>
<proteinExistence type="predicted"/>